<evidence type="ECO:0000256" key="1">
    <source>
        <dbReference type="SAM" id="MobiDB-lite"/>
    </source>
</evidence>
<dbReference type="AlphaFoldDB" id="A0A9Q1BRS5"/>
<sequence length="185" mass="21102">MDIIRSRLFDSDCLSGENYYHKMAKTRSKGDIDIQPCRAKRKLFEEPLSVHHENTANRTGETVRNLRRKVEGSPVDQRFTDIEVFENAPHPYRTVAHSARSFARLDPSQDQMIGETKICERVASSSNTVSERSGSPRTGQTHLQDYFKPKKRPRLSDQHPKTPVTRQTKTQCIKEEMVTPSGGGM</sequence>
<accession>A0A9Q1BRS5</accession>
<gene>
    <name evidence="2" type="ORF">HOLleu_24576</name>
</gene>
<dbReference type="EMBL" id="JAIZAY010000012">
    <property type="protein sequence ID" value="KAJ8031399.1"/>
    <property type="molecule type" value="Genomic_DNA"/>
</dbReference>
<reference evidence="2" key="1">
    <citation type="submission" date="2021-10" db="EMBL/GenBank/DDBJ databases">
        <title>Tropical sea cucumber genome reveals ecological adaptation and Cuvierian tubules defense mechanism.</title>
        <authorList>
            <person name="Chen T."/>
        </authorList>
    </citation>
    <scope>NUCLEOTIDE SEQUENCE</scope>
    <source>
        <strain evidence="2">Nanhai2018</strain>
        <tissue evidence="2">Muscle</tissue>
    </source>
</reference>
<evidence type="ECO:0000313" key="3">
    <source>
        <dbReference type="Proteomes" id="UP001152320"/>
    </source>
</evidence>
<dbReference type="Proteomes" id="UP001152320">
    <property type="component" value="Chromosome 12"/>
</dbReference>
<proteinExistence type="predicted"/>
<name>A0A9Q1BRS5_HOLLE</name>
<comment type="caution">
    <text evidence="2">The sequence shown here is derived from an EMBL/GenBank/DDBJ whole genome shotgun (WGS) entry which is preliminary data.</text>
</comment>
<feature type="compositionally biased region" description="Polar residues" evidence="1">
    <location>
        <begin position="123"/>
        <end position="143"/>
    </location>
</feature>
<feature type="region of interest" description="Disordered" evidence="1">
    <location>
        <begin position="123"/>
        <end position="170"/>
    </location>
</feature>
<organism evidence="2 3">
    <name type="scientific">Holothuria leucospilota</name>
    <name type="common">Black long sea cucumber</name>
    <name type="synonym">Mertensiothuria leucospilota</name>
    <dbReference type="NCBI Taxonomy" id="206669"/>
    <lineage>
        <taxon>Eukaryota</taxon>
        <taxon>Metazoa</taxon>
        <taxon>Echinodermata</taxon>
        <taxon>Eleutherozoa</taxon>
        <taxon>Echinozoa</taxon>
        <taxon>Holothuroidea</taxon>
        <taxon>Aspidochirotacea</taxon>
        <taxon>Aspidochirotida</taxon>
        <taxon>Holothuriidae</taxon>
        <taxon>Holothuria</taxon>
    </lineage>
</organism>
<protein>
    <submittedName>
        <fullName evidence="2">Uncharacterized protein</fullName>
    </submittedName>
</protein>
<evidence type="ECO:0000313" key="2">
    <source>
        <dbReference type="EMBL" id="KAJ8031399.1"/>
    </source>
</evidence>
<keyword evidence="3" id="KW-1185">Reference proteome</keyword>